<protein>
    <submittedName>
        <fullName evidence="1">Uncharacterized protein</fullName>
    </submittedName>
</protein>
<proteinExistence type="predicted"/>
<dbReference type="Proteomes" id="UP000059188">
    <property type="component" value="Unassembled WGS sequence"/>
</dbReference>
<name>A0A0B7FX33_THACB</name>
<dbReference type="OrthoDB" id="3156281at2759"/>
<organism evidence="1 2">
    <name type="scientific">Thanatephorus cucumeris (strain AG1-IB / isolate 7/3/14)</name>
    <name type="common">Lettuce bottom rot fungus</name>
    <name type="synonym">Rhizoctonia solani</name>
    <dbReference type="NCBI Taxonomy" id="1108050"/>
    <lineage>
        <taxon>Eukaryota</taxon>
        <taxon>Fungi</taxon>
        <taxon>Dikarya</taxon>
        <taxon>Basidiomycota</taxon>
        <taxon>Agaricomycotina</taxon>
        <taxon>Agaricomycetes</taxon>
        <taxon>Cantharellales</taxon>
        <taxon>Ceratobasidiaceae</taxon>
        <taxon>Rhizoctonia</taxon>
        <taxon>Rhizoctonia solani AG-1</taxon>
    </lineage>
</organism>
<dbReference type="AlphaFoldDB" id="A0A0B7FX33"/>
<accession>A0A0B7FX33</accession>
<evidence type="ECO:0000313" key="1">
    <source>
        <dbReference type="EMBL" id="CEL60788.1"/>
    </source>
</evidence>
<reference evidence="1 2" key="1">
    <citation type="submission" date="2014-11" db="EMBL/GenBank/DDBJ databases">
        <authorList>
            <person name="Wibberg Daniel"/>
        </authorList>
    </citation>
    <scope>NUCLEOTIDE SEQUENCE [LARGE SCALE GENOMIC DNA]</scope>
    <source>
        <strain evidence="1">Rhizoctonia solani AG1-IB 7/3/14</strain>
    </source>
</reference>
<keyword evidence="2" id="KW-1185">Reference proteome</keyword>
<gene>
    <name evidence="1" type="ORF">RSOLAG1IB_04027</name>
</gene>
<dbReference type="EMBL" id="LN679104">
    <property type="protein sequence ID" value="CEL60788.1"/>
    <property type="molecule type" value="Genomic_DNA"/>
</dbReference>
<evidence type="ECO:0000313" key="2">
    <source>
        <dbReference type="Proteomes" id="UP000059188"/>
    </source>
</evidence>
<sequence length="293" mass="32781">MRRSGGTPSRPSSSRSNQSTIYLSLISTKVDFLDTLLINPASGMPLYATITETGSTAVYAIDRSMELHKIVTINWSQGKKPNRTTLTSQTNETVLLSDVSTSNQSTLDSLMGNKKQIERNYLYGQFNSRWTAKSPESWYDSQSGIHYCYRDKPVPNSSEPTETPSTSRGDGLFATVTFCSPTGKPGIKIDLYSRECLYRTVREDGLTDMDHVILGALLSCTSGGRKRGKVPEGWLNEAQLQEHLRAQRQIYRTRSNETLPLYRARSSTHMESPPPYASRVSLQAHTFIRHPTS</sequence>